<dbReference type="InterPro" id="IPR042095">
    <property type="entry name" value="SUMF_sf"/>
</dbReference>
<gene>
    <name evidence="3" type="ORF">RIL96_01050</name>
</gene>
<dbReference type="SUPFAM" id="SSF56436">
    <property type="entry name" value="C-type lectin-like"/>
    <property type="match status" value="1"/>
</dbReference>
<evidence type="ECO:0000313" key="4">
    <source>
        <dbReference type="Proteomes" id="UP001251870"/>
    </source>
</evidence>
<dbReference type="Gene3D" id="3.90.1580.10">
    <property type="entry name" value="paralog of FGE (formylglycine-generating enzyme)"/>
    <property type="match status" value="1"/>
</dbReference>
<accession>A0ABU2DNS9</accession>
<sequence>MSGARGQSCCAPGAGEARSDRSGCGAASRAQEPTGAPSSLLRALTERAGDQLTMAGLPGGTFLMGSEDHLAYPQDGEGPVREVDVEAFAMATTTVTVAEFAAFVAETGHRTDAEVQGDSLVFQGLLPADLRRSAPRVTAAPWWCLVAGACWYAPEGPNSSVRGREQHPVTHVSHRDARAYAQWAGARLPGEEEWEYACRGGLAQQPYPWGAVREPAGRKLMNIFPGDFPEAPQGAVGTVAVRSYPPNGFGLYETTGNVWEWTAQGVLRGGSYMCHASYCRRYRTSARTTATPDTSLGHTGFRLAADL</sequence>
<dbReference type="Proteomes" id="UP001251870">
    <property type="component" value="Unassembled WGS sequence"/>
</dbReference>
<comment type="caution">
    <text evidence="3">The sequence shown here is derived from an EMBL/GenBank/DDBJ whole genome shotgun (WGS) entry which is preliminary data.</text>
</comment>
<reference evidence="3 4" key="1">
    <citation type="submission" date="2023-09" db="EMBL/GenBank/DDBJ databases">
        <title>Description of three actinobacteria isolated from air of manufacturing shop in a pharmaceutical factory.</title>
        <authorList>
            <person name="Zhang D.-F."/>
        </authorList>
    </citation>
    <scope>NUCLEOTIDE SEQUENCE [LARGE SCALE GENOMIC DNA]</scope>
    <source>
        <strain evidence="3 4">LY-0111</strain>
    </source>
</reference>
<dbReference type="PANTHER" id="PTHR23150">
    <property type="entry name" value="SULFATASE MODIFYING FACTOR 1, 2"/>
    <property type="match status" value="1"/>
</dbReference>
<dbReference type="Pfam" id="PF03781">
    <property type="entry name" value="FGE-sulfatase"/>
    <property type="match status" value="1"/>
</dbReference>
<evidence type="ECO:0000313" key="3">
    <source>
        <dbReference type="EMBL" id="MDR8018154.1"/>
    </source>
</evidence>
<proteinExistence type="predicted"/>
<name>A0ABU2DNS9_9MICC</name>
<keyword evidence="4" id="KW-1185">Reference proteome</keyword>
<feature type="region of interest" description="Disordered" evidence="1">
    <location>
        <begin position="1"/>
        <end position="38"/>
    </location>
</feature>
<dbReference type="RefSeq" id="WP_310547141.1">
    <property type="nucleotide sequence ID" value="NZ_JAVKGR010000001.1"/>
</dbReference>
<organism evidence="3 4">
    <name type="scientific">Nesterenkonia aerolata</name>
    <dbReference type="NCBI Taxonomy" id="3074079"/>
    <lineage>
        <taxon>Bacteria</taxon>
        <taxon>Bacillati</taxon>
        <taxon>Actinomycetota</taxon>
        <taxon>Actinomycetes</taxon>
        <taxon>Micrococcales</taxon>
        <taxon>Micrococcaceae</taxon>
        <taxon>Nesterenkonia</taxon>
    </lineage>
</organism>
<feature type="domain" description="Sulfatase-modifying factor enzyme-like" evidence="2">
    <location>
        <begin position="54"/>
        <end position="304"/>
    </location>
</feature>
<evidence type="ECO:0000256" key="1">
    <source>
        <dbReference type="SAM" id="MobiDB-lite"/>
    </source>
</evidence>
<dbReference type="PANTHER" id="PTHR23150:SF19">
    <property type="entry name" value="FORMYLGLYCINE-GENERATING ENZYME"/>
    <property type="match status" value="1"/>
</dbReference>
<dbReference type="InterPro" id="IPR051043">
    <property type="entry name" value="Sulfatase_Mod_Factor_Kinase"/>
</dbReference>
<evidence type="ECO:0000259" key="2">
    <source>
        <dbReference type="Pfam" id="PF03781"/>
    </source>
</evidence>
<dbReference type="InterPro" id="IPR016187">
    <property type="entry name" value="CTDL_fold"/>
</dbReference>
<dbReference type="EMBL" id="JAVKGR010000001">
    <property type="protein sequence ID" value="MDR8018154.1"/>
    <property type="molecule type" value="Genomic_DNA"/>
</dbReference>
<dbReference type="InterPro" id="IPR005532">
    <property type="entry name" value="SUMF_dom"/>
</dbReference>
<protein>
    <submittedName>
        <fullName evidence="3">Formylglycine-generating enzyme family protein</fullName>
    </submittedName>
</protein>